<keyword evidence="4" id="KW-1185">Reference proteome</keyword>
<evidence type="ECO:0000259" key="2">
    <source>
        <dbReference type="Pfam" id="PF07110"/>
    </source>
</evidence>
<accession>A0AAJ0B597</accession>
<comment type="similarity">
    <text evidence="1">Belongs to the tpcK family.</text>
</comment>
<organism evidence="3 4">
    <name type="scientific">Echria macrotheca</name>
    <dbReference type="NCBI Taxonomy" id="438768"/>
    <lineage>
        <taxon>Eukaryota</taxon>
        <taxon>Fungi</taxon>
        <taxon>Dikarya</taxon>
        <taxon>Ascomycota</taxon>
        <taxon>Pezizomycotina</taxon>
        <taxon>Sordariomycetes</taxon>
        <taxon>Sordariomycetidae</taxon>
        <taxon>Sordariales</taxon>
        <taxon>Schizotheciaceae</taxon>
        <taxon>Echria</taxon>
    </lineage>
</organism>
<sequence>MSPFEVAAVPSNMDQTQQAKEPMLCLTICAYRKEGLDEEEYRDHMLNVHAPLVRGLMVKHGIDSYSMSHAPLSTRSLMGNIFDAQFANVADYDCIVQIRFRRVEQFMALKDDPEYKRAIMADHEKFADTKNSKMTIGWIHDCLQDGVIL</sequence>
<dbReference type="Pfam" id="PF07110">
    <property type="entry name" value="EthD"/>
    <property type="match status" value="1"/>
</dbReference>
<gene>
    <name evidence="3" type="ORF">QBC47DRAFT_349770</name>
</gene>
<dbReference type="Gene3D" id="3.30.70.100">
    <property type="match status" value="1"/>
</dbReference>
<proteinExistence type="inferred from homology"/>
<evidence type="ECO:0000313" key="3">
    <source>
        <dbReference type="EMBL" id="KAK1751944.1"/>
    </source>
</evidence>
<protein>
    <submittedName>
        <fullName evidence="3">EthD domain-containing protein</fullName>
    </submittedName>
</protein>
<comment type="caution">
    <text evidence="3">The sequence shown here is derived from an EMBL/GenBank/DDBJ whole genome shotgun (WGS) entry which is preliminary data.</text>
</comment>
<evidence type="ECO:0000313" key="4">
    <source>
        <dbReference type="Proteomes" id="UP001239445"/>
    </source>
</evidence>
<dbReference type="GO" id="GO:0016491">
    <property type="term" value="F:oxidoreductase activity"/>
    <property type="evidence" value="ECO:0007669"/>
    <property type="project" value="InterPro"/>
</dbReference>
<evidence type="ECO:0000256" key="1">
    <source>
        <dbReference type="ARBA" id="ARBA00005986"/>
    </source>
</evidence>
<dbReference type="Proteomes" id="UP001239445">
    <property type="component" value="Unassembled WGS sequence"/>
</dbReference>
<dbReference type="AlphaFoldDB" id="A0AAJ0B597"/>
<dbReference type="EMBL" id="MU839840">
    <property type="protein sequence ID" value="KAK1751944.1"/>
    <property type="molecule type" value="Genomic_DNA"/>
</dbReference>
<dbReference type="SUPFAM" id="SSF54909">
    <property type="entry name" value="Dimeric alpha+beta barrel"/>
    <property type="match status" value="1"/>
</dbReference>
<dbReference type="InterPro" id="IPR009799">
    <property type="entry name" value="EthD_dom"/>
</dbReference>
<name>A0AAJ0B597_9PEZI</name>
<reference evidence="3" key="1">
    <citation type="submission" date="2023-06" db="EMBL/GenBank/DDBJ databases">
        <title>Genome-scale phylogeny and comparative genomics of the fungal order Sordariales.</title>
        <authorList>
            <consortium name="Lawrence Berkeley National Laboratory"/>
            <person name="Hensen N."/>
            <person name="Bonometti L."/>
            <person name="Westerberg I."/>
            <person name="Brannstrom I.O."/>
            <person name="Guillou S."/>
            <person name="Cros-Aarteil S."/>
            <person name="Calhoun S."/>
            <person name="Haridas S."/>
            <person name="Kuo A."/>
            <person name="Mondo S."/>
            <person name="Pangilinan J."/>
            <person name="Riley R."/>
            <person name="Labutti K."/>
            <person name="Andreopoulos B."/>
            <person name="Lipzen A."/>
            <person name="Chen C."/>
            <person name="Yanf M."/>
            <person name="Daum C."/>
            <person name="Ng V."/>
            <person name="Clum A."/>
            <person name="Steindorff A."/>
            <person name="Ohm R."/>
            <person name="Martin F."/>
            <person name="Silar P."/>
            <person name="Natvig D."/>
            <person name="Lalanne C."/>
            <person name="Gautier V."/>
            <person name="Ament-Velasquez S.L."/>
            <person name="Kruys A."/>
            <person name="Hutchinson M.I."/>
            <person name="Powell A.J."/>
            <person name="Barry K."/>
            <person name="Miller A.N."/>
            <person name="Grigoriev I.V."/>
            <person name="Debuchy R."/>
            <person name="Gladieux P."/>
            <person name="Thoren M.H."/>
            <person name="Johannesson H."/>
        </authorList>
    </citation>
    <scope>NUCLEOTIDE SEQUENCE</scope>
    <source>
        <strain evidence="3">PSN4</strain>
    </source>
</reference>
<dbReference type="InterPro" id="IPR011008">
    <property type="entry name" value="Dimeric_a/b-barrel"/>
</dbReference>
<feature type="domain" description="EthD" evidence="2">
    <location>
        <begin position="33"/>
        <end position="129"/>
    </location>
</feature>